<feature type="domain" description="PapC N-terminal" evidence="11">
    <location>
        <begin position="26"/>
        <end position="173"/>
    </location>
</feature>
<dbReference type="PANTHER" id="PTHR30451:SF21">
    <property type="entry name" value="FIMBRIAL USHER DOMAIN-CONTAINING PROTEIN YDET-RELATED"/>
    <property type="match status" value="1"/>
</dbReference>
<sequence>MENKIFKISVLSSLIIFSLYSYGDDYFDPNMLESQLGVDASQIDLSQFTATNSVPPGEYHINVQVNRNRLGDKKINFKANHKGVIVPELTPAILEDWGVNVKAISSMSSLAPDTPILDLKAYIPEASVVANIPNLELLVSIPQIAMTNKVEGYIDPSLLDNGIPALFMNYFASGSTTRNSSGHSGTKKNESYFLSSQLRLNAGPWRLRSGVNHSKSSGNSGQTHFSNTYLMRAVHAIRSTISIGEISSGADVFDSVPLKGMTIASDEQMLPSSMRGFAPEVRGIAQSNAQVTIRQNGHIVYQTYVSPGAFVIKDLYATGNAGDLDVTVTEENGTEKVFTVAFSSLPVMLRPGGYKYETTVGRYDGGYTKHSRQSDFFLGSFIYGLSNNNTLYGGLLMAKSYFSAAAGMGISLGSFGALSADITHATAGMEGDLGTRSGQSFRIRYSKSMTSTGTSVDLTALRYSTRSYFSFADFNSYNYQLKDNVAPWLNQRQRSSFTTALRQSLAEYGSIYLSGSIYDYWETNRKVKQLAIGYNGSFKKINYSVNYTIDRVKDSQTWPENRQITINVDIPFSIFSNSEVAENIYSTYSYRQDNNGRISQQVGVSGALLDGELSYGISQGYGNKGEGNTGSIYTGYSGSLASFSGGYSYSPGSKTINGSINGGALIHSGGILLGRSMGDSVAIIEAPGATGAKTSNQNSKINGQGYALYPYVSPYNANIITMDVNSLPDDVMLKETTKTVYPAAGAVVKVKFDTRLGYQALLNLRLANGNGVPFGAIATLVEENATEDNTGIVGDNNQLFMSGLPDSGKLNISWGSNQDQRCVATFSGLDKIPATASQPIRTIIADCR</sequence>
<accession>A0AAI9I2J9</accession>
<keyword evidence="6" id="KW-0812">Transmembrane</keyword>
<dbReference type="GO" id="GO:0009297">
    <property type="term" value="P:pilus assembly"/>
    <property type="evidence" value="ECO:0007669"/>
    <property type="project" value="InterPro"/>
</dbReference>
<keyword evidence="5" id="KW-1029">Fimbrium biogenesis</keyword>
<evidence type="ECO:0000313" key="12">
    <source>
        <dbReference type="EMBL" id="EMP9434257.1"/>
    </source>
</evidence>
<dbReference type="Pfam" id="PF13953">
    <property type="entry name" value="PapC_C"/>
    <property type="match status" value="1"/>
</dbReference>
<evidence type="ECO:0000259" key="11">
    <source>
        <dbReference type="Pfam" id="PF13954"/>
    </source>
</evidence>
<dbReference type="AlphaFoldDB" id="A0AAI9I2J9"/>
<protein>
    <submittedName>
        <fullName evidence="12">Fimbrial biogenesis outer membrane usher protein</fullName>
    </submittedName>
</protein>
<dbReference type="Gene3D" id="2.60.40.2610">
    <property type="entry name" value="Outer membrane usher protein FimD, plug domain"/>
    <property type="match status" value="1"/>
</dbReference>
<name>A0AAI9I2J9_PROST</name>
<evidence type="ECO:0000256" key="2">
    <source>
        <dbReference type="ARBA" id="ARBA00008064"/>
    </source>
</evidence>
<dbReference type="Pfam" id="PF00577">
    <property type="entry name" value="Usher"/>
    <property type="match status" value="1"/>
</dbReference>
<gene>
    <name evidence="12" type="ORF">JRA39_003356</name>
</gene>
<dbReference type="GO" id="GO:0015473">
    <property type="term" value="F:fimbrial usher porin activity"/>
    <property type="evidence" value="ECO:0007669"/>
    <property type="project" value="InterPro"/>
</dbReference>
<proteinExistence type="inferred from homology"/>
<organism evidence="12">
    <name type="scientific">Providencia stuartii</name>
    <dbReference type="NCBI Taxonomy" id="588"/>
    <lineage>
        <taxon>Bacteria</taxon>
        <taxon>Pseudomonadati</taxon>
        <taxon>Pseudomonadota</taxon>
        <taxon>Gammaproteobacteria</taxon>
        <taxon>Enterobacterales</taxon>
        <taxon>Morganellaceae</taxon>
        <taxon>Providencia</taxon>
    </lineage>
</organism>
<evidence type="ECO:0000256" key="1">
    <source>
        <dbReference type="ARBA" id="ARBA00004571"/>
    </source>
</evidence>
<keyword evidence="4" id="KW-1134">Transmembrane beta strand</keyword>
<evidence type="ECO:0000256" key="7">
    <source>
        <dbReference type="ARBA" id="ARBA00022729"/>
    </source>
</evidence>
<evidence type="ECO:0000259" key="10">
    <source>
        <dbReference type="Pfam" id="PF13953"/>
    </source>
</evidence>
<dbReference type="Pfam" id="PF13954">
    <property type="entry name" value="PapC_N"/>
    <property type="match status" value="1"/>
</dbReference>
<keyword evidence="8" id="KW-0472">Membrane</keyword>
<dbReference type="FunFam" id="2.60.40.3110:FF:000001">
    <property type="entry name" value="Putative fimbrial outer membrane usher"/>
    <property type="match status" value="1"/>
</dbReference>
<reference evidence="12" key="1">
    <citation type="submission" date="2024-02" db="EMBL/GenBank/DDBJ databases">
        <authorList>
            <consortium name="Clinical and Environmental Microbiology Branch: Whole genome sequencing antimicrobial resistance pathogens in the healthcare setting"/>
        </authorList>
    </citation>
    <scope>NUCLEOTIDE SEQUENCE</scope>
    <source>
        <strain evidence="12">2020GO-00142</strain>
    </source>
</reference>
<comment type="subcellular location">
    <subcellularLocation>
        <location evidence="1">Cell outer membrane</location>
        <topology evidence="1">Multi-pass membrane protein</topology>
    </subcellularLocation>
</comment>
<dbReference type="InterPro" id="IPR042186">
    <property type="entry name" value="FimD_plug_dom"/>
</dbReference>
<dbReference type="InterPro" id="IPR025949">
    <property type="entry name" value="PapC-like_C"/>
</dbReference>
<dbReference type="InterPro" id="IPR043142">
    <property type="entry name" value="PapC-like_C_sf"/>
</dbReference>
<evidence type="ECO:0000256" key="9">
    <source>
        <dbReference type="ARBA" id="ARBA00023237"/>
    </source>
</evidence>
<dbReference type="InterPro" id="IPR025885">
    <property type="entry name" value="PapC_N"/>
</dbReference>
<dbReference type="InterPro" id="IPR037224">
    <property type="entry name" value="PapC_N_sf"/>
</dbReference>
<dbReference type="Gene3D" id="3.10.20.410">
    <property type="match status" value="1"/>
</dbReference>
<dbReference type="Gene3D" id="2.60.40.2070">
    <property type="match status" value="1"/>
</dbReference>
<feature type="domain" description="PapC-like C-terminal" evidence="10">
    <location>
        <begin position="761"/>
        <end position="826"/>
    </location>
</feature>
<dbReference type="PANTHER" id="PTHR30451">
    <property type="entry name" value="OUTER MEMBRANE USHER PROTEIN"/>
    <property type="match status" value="1"/>
</dbReference>
<keyword evidence="7" id="KW-0732">Signal</keyword>
<evidence type="ECO:0000256" key="5">
    <source>
        <dbReference type="ARBA" id="ARBA00022558"/>
    </source>
</evidence>
<dbReference type="SUPFAM" id="SSF141729">
    <property type="entry name" value="FimD N-terminal domain-like"/>
    <property type="match status" value="1"/>
</dbReference>
<evidence type="ECO:0000256" key="6">
    <source>
        <dbReference type="ARBA" id="ARBA00022692"/>
    </source>
</evidence>
<dbReference type="EMBL" id="AAZDVE040000032">
    <property type="protein sequence ID" value="EMP9434257.1"/>
    <property type="molecule type" value="Genomic_DNA"/>
</dbReference>
<keyword evidence="9" id="KW-0998">Cell outer membrane</keyword>
<comment type="similarity">
    <text evidence="2">Belongs to the fimbrial export usher family.</text>
</comment>
<dbReference type="GO" id="GO:0009279">
    <property type="term" value="C:cell outer membrane"/>
    <property type="evidence" value="ECO:0007669"/>
    <property type="project" value="UniProtKB-SubCell"/>
</dbReference>
<comment type="caution">
    <text evidence="12">The sequence shown here is derived from an EMBL/GenBank/DDBJ whole genome shotgun (WGS) entry which is preliminary data.</text>
</comment>
<evidence type="ECO:0000256" key="4">
    <source>
        <dbReference type="ARBA" id="ARBA00022452"/>
    </source>
</evidence>
<dbReference type="Gene3D" id="2.60.40.3110">
    <property type="match status" value="1"/>
</dbReference>
<evidence type="ECO:0000256" key="8">
    <source>
        <dbReference type="ARBA" id="ARBA00023136"/>
    </source>
</evidence>
<evidence type="ECO:0000256" key="3">
    <source>
        <dbReference type="ARBA" id="ARBA00022448"/>
    </source>
</evidence>
<dbReference type="InterPro" id="IPR000015">
    <property type="entry name" value="Fimb_usher"/>
</dbReference>
<keyword evidence="3" id="KW-0813">Transport</keyword>